<evidence type="ECO:0000313" key="19">
    <source>
        <dbReference type="Proteomes" id="UP000254400"/>
    </source>
</evidence>
<evidence type="ECO:0000256" key="1">
    <source>
        <dbReference type="ARBA" id="ARBA00000085"/>
    </source>
</evidence>
<evidence type="ECO:0000256" key="11">
    <source>
        <dbReference type="ARBA" id="ARBA00022989"/>
    </source>
</evidence>
<sequence length="498" mass="55324">MKAGGKSRRKYALRSLRSQLLARTLLILALLLVLIGFLQYFLMKDFLYRSRAEAMDTQLNSIPADLLIKDSQEKSGAGVTVPQDETNRRSNRPGPFLFWPDMSLASIGIDGTFQSLSNENGLKPPRLTTQQYRAMQQSKRMRHGYQLITDAQGKEQLVVFRPLGPPDRSSGLLQMGVSTNSMQAQLINQLRTFILLSLIALAIGLALMLPVLRRTLVPLSRMVEAVKRIDAGNLDERFDAEQGQYEVDRLAVSFNGMLERLEHSFAAERELQMQMRRFIADASHELRTPLTSIHGFLEVLLRGAASNPKQLQSALESMYGESKRMNKLVSDLLLLAKLDRTPELKLEDISLDALLLEMKPQLLMLAGTRKVVFDMTAGVRVLAEGDKIKQVVLNLFHNAVQHTDMEKGVIHVNLSAGKKLADIQIRDNGPGMEKEQLERIFERFYRGDESRTRSSGGAGLGLAITQSIVEAHGGSITAESTLGTGSIFKVTLPLAGTV</sequence>
<dbReference type="CDD" id="cd00082">
    <property type="entry name" value="HisKA"/>
    <property type="match status" value="1"/>
</dbReference>
<evidence type="ECO:0000259" key="17">
    <source>
        <dbReference type="PROSITE" id="PS50885"/>
    </source>
</evidence>
<name>A0A378XPY8_PAEPO</name>
<dbReference type="FunFam" id="1.10.287.130:FF:000001">
    <property type="entry name" value="Two-component sensor histidine kinase"/>
    <property type="match status" value="1"/>
</dbReference>
<dbReference type="GO" id="GO:0005524">
    <property type="term" value="F:ATP binding"/>
    <property type="evidence" value="ECO:0007669"/>
    <property type="project" value="UniProtKB-KW"/>
</dbReference>
<dbReference type="Gene3D" id="3.30.565.10">
    <property type="entry name" value="Histidine kinase-like ATPase, C-terminal domain"/>
    <property type="match status" value="1"/>
</dbReference>
<evidence type="ECO:0000256" key="12">
    <source>
        <dbReference type="ARBA" id="ARBA00023012"/>
    </source>
</evidence>
<dbReference type="Proteomes" id="UP000254400">
    <property type="component" value="Unassembled WGS sequence"/>
</dbReference>
<keyword evidence="6 18" id="KW-0808">Transferase</keyword>
<keyword evidence="11 15" id="KW-1133">Transmembrane helix</keyword>
<dbReference type="SMART" id="SM00387">
    <property type="entry name" value="HATPase_c"/>
    <property type="match status" value="1"/>
</dbReference>
<keyword evidence="7 15" id="KW-0812">Transmembrane</keyword>
<reference evidence="18 19" key="1">
    <citation type="submission" date="2018-06" db="EMBL/GenBank/DDBJ databases">
        <authorList>
            <consortium name="Pathogen Informatics"/>
            <person name="Doyle S."/>
        </authorList>
    </citation>
    <scope>NUCLEOTIDE SEQUENCE [LARGE SCALE GENOMIC DNA]</scope>
    <source>
        <strain evidence="18 19">NCTC10343</strain>
    </source>
</reference>
<feature type="transmembrane region" description="Helical" evidence="15">
    <location>
        <begin position="20"/>
        <end position="42"/>
    </location>
</feature>
<dbReference type="Gene3D" id="6.10.340.10">
    <property type="match status" value="1"/>
</dbReference>
<dbReference type="SUPFAM" id="SSF158472">
    <property type="entry name" value="HAMP domain-like"/>
    <property type="match status" value="1"/>
</dbReference>
<keyword evidence="5" id="KW-0597">Phosphoprotein</keyword>
<dbReference type="SUPFAM" id="SSF55874">
    <property type="entry name" value="ATPase domain of HSP90 chaperone/DNA topoisomerase II/histidine kinase"/>
    <property type="match status" value="1"/>
</dbReference>
<dbReference type="InterPro" id="IPR036097">
    <property type="entry name" value="HisK_dim/P_sf"/>
</dbReference>
<keyword evidence="8" id="KW-0547">Nucleotide-binding</keyword>
<gene>
    <name evidence="18" type="primary">tcrY_1</name>
    <name evidence="18" type="ORF">NCTC10343_00332</name>
</gene>
<dbReference type="InterPro" id="IPR003660">
    <property type="entry name" value="HAMP_dom"/>
</dbReference>
<accession>A0A378XPY8</accession>
<dbReference type="SMART" id="SM00304">
    <property type="entry name" value="HAMP"/>
    <property type="match status" value="1"/>
</dbReference>
<dbReference type="PRINTS" id="PR00344">
    <property type="entry name" value="BCTRLSENSOR"/>
</dbReference>
<dbReference type="CDD" id="cd06225">
    <property type="entry name" value="HAMP"/>
    <property type="match status" value="1"/>
</dbReference>
<evidence type="ECO:0000256" key="5">
    <source>
        <dbReference type="ARBA" id="ARBA00022553"/>
    </source>
</evidence>
<comment type="subcellular location">
    <subcellularLocation>
        <location evidence="2">Cell membrane</location>
        <topology evidence="2">Multi-pass membrane protein</topology>
    </subcellularLocation>
</comment>
<evidence type="ECO:0000256" key="8">
    <source>
        <dbReference type="ARBA" id="ARBA00022741"/>
    </source>
</evidence>
<dbReference type="PROSITE" id="PS50109">
    <property type="entry name" value="HIS_KIN"/>
    <property type="match status" value="1"/>
</dbReference>
<evidence type="ECO:0000313" key="18">
    <source>
        <dbReference type="EMBL" id="SUA62485.1"/>
    </source>
</evidence>
<dbReference type="InterPro" id="IPR036890">
    <property type="entry name" value="HATPase_C_sf"/>
</dbReference>
<feature type="domain" description="HAMP" evidence="17">
    <location>
        <begin position="213"/>
        <end position="266"/>
    </location>
</feature>
<organism evidence="18 19">
    <name type="scientific">Paenibacillus polymyxa</name>
    <name type="common">Bacillus polymyxa</name>
    <dbReference type="NCBI Taxonomy" id="1406"/>
    <lineage>
        <taxon>Bacteria</taxon>
        <taxon>Bacillati</taxon>
        <taxon>Bacillota</taxon>
        <taxon>Bacilli</taxon>
        <taxon>Bacillales</taxon>
        <taxon>Paenibacillaceae</taxon>
        <taxon>Paenibacillus</taxon>
    </lineage>
</organism>
<keyword evidence="12" id="KW-0902">Two-component regulatory system</keyword>
<feature type="transmembrane region" description="Helical" evidence="15">
    <location>
        <begin position="193"/>
        <end position="212"/>
    </location>
</feature>
<dbReference type="Pfam" id="PF00672">
    <property type="entry name" value="HAMP"/>
    <property type="match status" value="1"/>
</dbReference>
<dbReference type="PROSITE" id="PS50885">
    <property type="entry name" value="HAMP"/>
    <property type="match status" value="1"/>
</dbReference>
<dbReference type="GO" id="GO:0005886">
    <property type="term" value="C:plasma membrane"/>
    <property type="evidence" value="ECO:0007669"/>
    <property type="project" value="UniProtKB-SubCell"/>
</dbReference>
<dbReference type="PANTHER" id="PTHR45528">
    <property type="entry name" value="SENSOR HISTIDINE KINASE CPXA"/>
    <property type="match status" value="1"/>
</dbReference>
<evidence type="ECO:0000256" key="6">
    <source>
        <dbReference type="ARBA" id="ARBA00022679"/>
    </source>
</evidence>
<evidence type="ECO:0000256" key="15">
    <source>
        <dbReference type="SAM" id="Phobius"/>
    </source>
</evidence>
<evidence type="ECO:0000256" key="14">
    <source>
        <dbReference type="SAM" id="MobiDB-lite"/>
    </source>
</evidence>
<evidence type="ECO:0000256" key="13">
    <source>
        <dbReference type="ARBA" id="ARBA00023136"/>
    </source>
</evidence>
<comment type="catalytic activity">
    <reaction evidence="1">
        <text>ATP + protein L-histidine = ADP + protein N-phospho-L-histidine.</text>
        <dbReference type="EC" id="2.7.13.3"/>
    </reaction>
</comment>
<dbReference type="PANTHER" id="PTHR45528:SF1">
    <property type="entry name" value="SENSOR HISTIDINE KINASE CPXA"/>
    <property type="match status" value="1"/>
</dbReference>
<evidence type="ECO:0000256" key="2">
    <source>
        <dbReference type="ARBA" id="ARBA00004651"/>
    </source>
</evidence>
<evidence type="ECO:0000256" key="7">
    <source>
        <dbReference type="ARBA" id="ARBA00022692"/>
    </source>
</evidence>
<evidence type="ECO:0000259" key="16">
    <source>
        <dbReference type="PROSITE" id="PS50109"/>
    </source>
</evidence>
<dbReference type="InterPro" id="IPR050398">
    <property type="entry name" value="HssS/ArlS-like"/>
</dbReference>
<dbReference type="SMART" id="SM00388">
    <property type="entry name" value="HisKA"/>
    <property type="match status" value="1"/>
</dbReference>
<dbReference type="EC" id="2.7.13.3" evidence="3"/>
<dbReference type="SUPFAM" id="SSF47384">
    <property type="entry name" value="Homodimeric domain of signal transducing histidine kinase"/>
    <property type="match status" value="1"/>
</dbReference>
<dbReference type="InterPro" id="IPR004358">
    <property type="entry name" value="Sig_transdc_His_kin-like_C"/>
</dbReference>
<dbReference type="AlphaFoldDB" id="A0A378XPY8"/>
<keyword evidence="10" id="KW-0067">ATP-binding</keyword>
<dbReference type="InterPro" id="IPR005467">
    <property type="entry name" value="His_kinase_dom"/>
</dbReference>
<keyword evidence="13 15" id="KW-0472">Membrane</keyword>
<dbReference type="Pfam" id="PF02518">
    <property type="entry name" value="HATPase_c"/>
    <property type="match status" value="1"/>
</dbReference>
<dbReference type="FunFam" id="3.30.565.10:FF:000006">
    <property type="entry name" value="Sensor histidine kinase WalK"/>
    <property type="match status" value="1"/>
</dbReference>
<evidence type="ECO:0000256" key="9">
    <source>
        <dbReference type="ARBA" id="ARBA00022777"/>
    </source>
</evidence>
<dbReference type="InterPro" id="IPR003661">
    <property type="entry name" value="HisK_dim/P_dom"/>
</dbReference>
<feature type="region of interest" description="Disordered" evidence="14">
    <location>
        <begin position="73"/>
        <end position="92"/>
    </location>
</feature>
<keyword evidence="9" id="KW-0418">Kinase</keyword>
<dbReference type="Gene3D" id="1.10.287.130">
    <property type="match status" value="1"/>
</dbReference>
<dbReference type="RefSeq" id="WP_019685883.1">
    <property type="nucleotide sequence ID" value="NZ_CP025957.1"/>
</dbReference>
<dbReference type="CDD" id="cd00075">
    <property type="entry name" value="HATPase"/>
    <property type="match status" value="1"/>
</dbReference>
<dbReference type="GeneID" id="93349184"/>
<dbReference type="InterPro" id="IPR003594">
    <property type="entry name" value="HATPase_dom"/>
</dbReference>
<protein>
    <recommendedName>
        <fullName evidence="3">histidine kinase</fullName>
        <ecNumber evidence="3">2.7.13.3</ecNumber>
    </recommendedName>
</protein>
<dbReference type="Pfam" id="PF00512">
    <property type="entry name" value="HisKA"/>
    <property type="match status" value="1"/>
</dbReference>
<feature type="domain" description="Histidine kinase" evidence="16">
    <location>
        <begin position="281"/>
        <end position="496"/>
    </location>
</feature>
<dbReference type="GO" id="GO:0000155">
    <property type="term" value="F:phosphorelay sensor kinase activity"/>
    <property type="evidence" value="ECO:0007669"/>
    <property type="project" value="InterPro"/>
</dbReference>
<evidence type="ECO:0000256" key="3">
    <source>
        <dbReference type="ARBA" id="ARBA00012438"/>
    </source>
</evidence>
<proteinExistence type="predicted"/>
<evidence type="ECO:0000256" key="10">
    <source>
        <dbReference type="ARBA" id="ARBA00022840"/>
    </source>
</evidence>
<keyword evidence="4" id="KW-1003">Cell membrane</keyword>
<evidence type="ECO:0000256" key="4">
    <source>
        <dbReference type="ARBA" id="ARBA00022475"/>
    </source>
</evidence>
<dbReference type="EMBL" id="UGSC01000001">
    <property type="protein sequence ID" value="SUA62485.1"/>
    <property type="molecule type" value="Genomic_DNA"/>
</dbReference>